<evidence type="ECO:0000256" key="3">
    <source>
        <dbReference type="ARBA" id="ARBA00022679"/>
    </source>
</evidence>
<evidence type="ECO:0000256" key="4">
    <source>
        <dbReference type="ARBA" id="ARBA00022695"/>
    </source>
</evidence>
<evidence type="ECO:0000256" key="8">
    <source>
        <dbReference type="ARBA" id="ARBA00049244"/>
    </source>
</evidence>
<sequence>MGEDFYSLYPFTNKYCSYLVGHPQVLTSDLSFDISLYYGVARVQILPPRTLFHPVLPLKANDKLIFPLCNTCAQSKLTDRCNHSDSERALTGTWVTLELEKAVEIGYKILKVDIVWNFTEKSRYDKDTKSGGLFTEYVNTFLKVKQEASGWPTWCVTQEDRKRYVREYAENEGIDLDVSNIKHNPGLRALSKLMLNSFWGKFGQRSDLEKTEVVSEVERLYDLLKDTDETEVTNLRFINDDIVEVCYKDRTDFERPNARVNGSIAAFTTCHARLRLYEVLQRLGERVLYYDTDSVIYISKPGEWDPPIGDYLGDP</sequence>
<dbReference type="EMBL" id="JAIZAY010000015">
    <property type="protein sequence ID" value="KAJ8028056.1"/>
    <property type="molecule type" value="Genomic_DNA"/>
</dbReference>
<dbReference type="InterPro" id="IPR004868">
    <property type="entry name" value="DNA-dir_DNA_pol_B_mt/vir"/>
</dbReference>
<dbReference type="SUPFAM" id="SSF56672">
    <property type="entry name" value="DNA/RNA polymerases"/>
    <property type="match status" value="1"/>
</dbReference>
<dbReference type="OrthoDB" id="6119432at2759"/>
<reference evidence="10" key="1">
    <citation type="submission" date="2021-10" db="EMBL/GenBank/DDBJ databases">
        <title>Tropical sea cucumber genome reveals ecological adaptation and Cuvierian tubules defense mechanism.</title>
        <authorList>
            <person name="Chen T."/>
        </authorList>
    </citation>
    <scope>NUCLEOTIDE SEQUENCE</scope>
    <source>
        <strain evidence="10">Nanhai2018</strain>
        <tissue evidence="10">Muscle</tissue>
    </source>
</reference>
<evidence type="ECO:0000256" key="5">
    <source>
        <dbReference type="ARBA" id="ARBA00022705"/>
    </source>
</evidence>
<dbReference type="Gene3D" id="3.90.1600.10">
    <property type="entry name" value="Palm domain of DNA polymerase"/>
    <property type="match status" value="1"/>
</dbReference>
<protein>
    <recommendedName>
        <fullName evidence="2">DNA-directed DNA polymerase</fullName>
        <ecNumber evidence="2">2.7.7.7</ecNumber>
    </recommendedName>
</protein>
<keyword evidence="4" id="KW-0548">Nucleotidyltransferase</keyword>
<dbReference type="AlphaFoldDB" id="A0A9Q1BK60"/>
<comment type="similarity">
    <text evidence="1">Belongs to the DNA polymerase type-B family.</text>
</comment>
<keyword evidence="5" id="KW-0235">DNA replication</keyword>
<dbReference type="PANTHER" id="PTHR33568:SF3">
    <property type="entry name" value="DNA-DIRECTED DNA POLYMERASE"/>
    <property type="match status" value="1"/>
</dbReference>
<dbReference type="Proteomes" id="UP001152320">
    <property type="component" value="Chromosome 15"/>
</dbReference>
<name>A0A9Q1BK60_HOLLE</name>
<keyword evidence="11" id="KW-1185">Reference proteome</keyword>
<keyword evidence="3" id="KW-0808">Transferase</keyword>
<comment type="caution">
    <text evidence="10">The sequence shown here is derived from an EMBL/GenBank/DDBJ whole genome shotgun (WGS) entry which is preliminary data.</text>
</comment>
<gene>
    <name evidence="10" type="ORF">HOLleu_30183</name>
</gene>
<evidence type="ECO:0000256" key="7">
    <source>
        <dbReference type="ARBA" id="ARBA00023125"/>
    </source>
</evidence>
<evidence type="ECO:0000259" key="9">
    <source>
        <dbReference type="Pfam" id="PF03175"/>
    </source>
</evidence>
<dbReference type="InterPro" id="IPR023211">
    <property type="entry name" value="DNA_pol_palm_dom_sf"/>
</dbReference>
<dbReference type="InterPro" id="IPR043502">
    <property type="entry name" value="DNA/RNA_pol_sf"/>
</dbReference>
<keyword evidence="7" id="KW-0238">DNA-binding</keyword>
<keyword evidence="6" id="KW-0239">DNA-directed DNA polymerase</keyword>
<evidence type="ECO:0000256" key="6">
    <source>
        <dbReference type="ARBA" id="ARBA00022932"/>
    </source>
</evidence>
<dbReference type="PANTHER" id="PTHR33568">
    <property type="entry name" value="DNA POLYMERASE"/>
    <property type="match status" value="1"/>
</dbReference>
<feature type="domain" description="DNA-directed DNA polymerase family B mitochondria/virus" evidence="9">
    <location>
        <begin position="183"/>
        <end position="242"/>
    </location>
</feature>
<dbReference type="GO" id="GO:0006260">
    <property type="term" value="P:DNA replication"/>
    <property type="evidence" value="ECO:0007669"/>
    <property type="project" value="UniProtKB-KW"/>
</dbReference>
<evidence type="ECO:0000313" key="10">
    <source>
        <dbReference type="EMBL" id="KAJ8028056.1"/>
    </source>
</evidence>
<evidence type="ECO:0000256" key="1">
    <source>
        <dbReference type="ARBA" id="ARBA00005755"/>
    </source>
</evidence>
<dbReference type="EC" id="2.7.7.7" evidence="2"/>
<dbReference type="Gene3D" id="1.10.287.690">
    <property type="entry name" value="Helix hairpin bin"/>
    <property type="match status" value="1"/>
</dbReference>
<dbReference type="GO" id="GO:0003887">
    <property type="term" value="F:DNA-directed DNA polymerase activity"/>
    <property type="evidence" value="ECO:0007669"/>
    <property type="project" value="UniProtKB-KW"/>
</dbReference>
<dbReference type="GO" id="GO:0000166">
    <property type="term" value="F:nucleotide binding"/>
    <property type="evidence" value="ECO:0007669"/>
    <property type="project" value="InterPro"/>
</dbReference>
<dbReference type="GO" id="GO:0003677">
    <property type="term" value="F:DNA binding"/>
    <property type="evidence" value="ECO:0007669"/>
    <property type="project" value="UniProtKB-KW"/>
</dbReference>
<proteinExistence type="inferred from homology"/>
<dbReference type="Pfam" id="PF03175">
    <property type="entry name" value="DNA_pol_B_2"/>
    <property type="match status" value="1"/>
</dbReference>
<evidence type="ECO:0000256" key="2">
    <source>
        <dbReference type="ARBA" id="ARBA00012417"/>
    </source>
</evidence>
<comment type="catalytic activity">
    <reaction evidence="8">
        <text>DNA(n) + a 2'-deoxyribonucleoside 5'-triphosphate = DNA(n+1) + diphosphate</text>
        <dbReference type="Rhea" id="RHEA:22508"/>
        <dbReference type="Rhea" id="RHEA-COMP:17339"/>
        <dbReference type="Rhea" id="RHEA-COMP:17340"/>
        <dbReference type="ChEBI" id="CHEBI:33019"/>
        <dbReference type="ChEBI" id="CHEBI:61560"/>
        <dbReference type="ChEBI" id="CHEBI:173112"/>
        <dbReference type="EC" id="2.7.7.7"/>
    </reaction>
</comment>
<accession>A0A9Q1BK60</accession>
<organism evidence="10 11">
    <name type="scientific">Holothuria leucospilota</name>
    <name type="common">Black long sea cucumber</name>
    <name type="synonym">Mertensiothuria leucospilota</name>
    <dbReference type="NCBI Taxonomy" id="206669"/>
    <lineage>
        <taxon>Eukaryota</taxon>
        <taxon>Metazoa</taxon>
        <taxon>Echinodermata</taxon>
        <taxon>Eleutherozoa</taxon>
        <taxon>Echinozoa</taxon>
        <taxon>Holothuroidea</taxon>
        <taxon>Aspidochirotacea</taxon>
        <taxon>Aspidochirotida</taxon>
        <taxon>Holothuriidae</taxon>
        <taxon>Holothuria</taxon>
    </lineage>
</organism>
<evidence type="ECO:0000313" key="11">
    <source>
        <dbReference type="Proteomes" id="UP001152320"/>
    </source>
</evidence>